<gene>
    <name evidence="1" type="ORF">LAh7_12</name>
</gene>
<accession>A0A514A067</accession>
<evidence type="ECO:0000313" key="1">
    <source>
        <dbReference type="EMBL" id="QDH46680.1"/>
    </source>
</evidence>
<proteinExistence type="predicted"/>
<protein>
    <submittedName>
        <fullName evidence="1">Uncharacterized protein</fullName>
    </submittedName>
</protein>
<organism evidence="1 2">
    <name type="scientific">Aeromonas phage LAh_7</name>
    <dbReference type="NCBI Taxonomy" id="2591031"/>
    <lineage>
        <taxon>Viruses</taxon>
        <taxon>Duplodnaviria</taxon>
        <taxon>Heunggongvirae</taxon>
        <taxon>Uroviricota</taxon>
        <taxon>Caudoviricetes</taxon>
        <taxon>Casjensviridae</taxon>
        <taxon>Sharonstreetvirus</taxon>
        <taxon>Sharonstreetvirus LAh7</taxon>
    </lineage>
</organism>
<reference evidence="1 2" key="1">
    <citation type="submission" date="2019-04" db="EMBL/GenBank/DDBJ databases">
        <title>Novel bacteriophages capable of disrupting biofilms from clinical strains of Aeromonas hydrophila with intrinsic antibiotic resistance.</title>
        <authorList>
            <person name="Kabwe M."/>
            <person name="Brown T.L."/>
            <person name="Speirs L."/>
            <person name="Ku H."/>
            <person name="Leach M."/>
            <person name="Chan H.T."/>
            <person name="Petrovski S."/>
            <person name="Lock P."/>
            <person name="Tucci J."/>
        </authorList>
    </citation>
    <scope>NUCLEOTIDE SEQUENCE [LARGE SCALE GENOMIC DNA]</scope>
</reference>
<dbReference type="EMBL" id="MK838113">
    <property type="protein sequence ID" value="QDH46680.1"/>
    <property type="molecule type" value="Genomic_DNA"/>
</dbReference>
<dbReference type="Proteomes" id="UP000318298">
    <property type="component" value="Segment"/>
</dbReference>
<keyword evidence="2" id="KW-1185">Reference proteome</keyword>
<name>A0A514A067_9CAUD</name>
<evidence type="ECO:0000313" key="2">
    <source>
        <dbReference type="Proteomes" id="UP000318298"/>
    </source>
</evidence>
<sequence>MIARYVFCVPGRDGGVIDVSDTMIGAMNHARRHGYKEVYARCPNLGPGYAFKVADLVPGRNGGKGRWIRTDQGCDAGLNGGKAYPLPVAASPWGKVWTVIGVYRDNGQVFMDYTGPGSLDDARNGAPEGVEVIAVVSGKVDTRRAFIADNVEIF</sequence>